<dbReference type="Pfam" id="PF06574">
    <property type="entry name" value="FAD_syn"/>
    <property type="match status" value="1"/>
</dbReference>
<keyword evidence="4 14" id="KW-0288">FMN</keyword>
<evidence type="ECO:0000256" key="3">
    <source>
        <dbReference type="ARBA" id="ARBA00022630"/>
    </source>
</evidence>
<dbReference type="InterPro" id="IPR015865">
    <property type="entry name" value="Riboflavin_kinase_bac/euk"/>
</dbReference>
<protein>
    <recommendedName>
        <fullName evidence="14">Riboflavin biosynthesis protein</fullName>
    </recommendedName>
    <domain>
        <recommendedName>
            <fullName evidence="14">Riboflavin kinase</fullName>
            <ecNumber evidence="14">2.7.1.26</ecNumber>
        </recommendedName>
        <alternativeName>
            <fullName evidence="14">Flavokinase</fullName>
        </alternativeName>
    </domain>
    <domain>
        <recommendedName>
            <fullName evidence="14">FMN adenylyltransferase</fullName>
            <ecNumber evidence="14">2.7.7.2</ecNumber>
        </recommendedName>
        <alternativeName>
            <fullName evidence="14">FAD pyrophosphorylase</fullName>
        </alternativeName>
        <alternativeName>
            <fullName evidence="14">FAD synthase</fullName>
        </alternativeName>
    </domain>
</protein>
<dbReference type="InterPro" id="IPR002606">
    <property type="entry name" value="Riboflavin_kinase_bac"/>
</dbReference>
<dbReference type="FunFam" id="3.40.50.620:FF:000021">
    <property type="entry name" value="Riboflavin biosynthesis protein"/>
    <property type="match status" value="1"/>
</dbReference>
<dbReference type="InterPro" id="IPR023465">
    <property type="entry name" value="Riboflavin_kinase_dom_sf"/>
</dbReference>
<dbReference type="Proteomes" id="UP000035037">
    <property type="component" value="Unassembled WGS sequence"/>
</dbReference>
<dbReference type="GO" id="GO:0008531">
    <property type="term" value="F:riboflavin kinase activity"/>
    <property type="evidence" value="ECO:0007669"/>
    <property type="project" value="UniProtKB-UniRule"/>
</dbReference>
<evidence type="ECO:0000259" key="15">
    <source>
        <dbReference type="SMART" id="SM00904"/>
    </source>
</evidence>
<dbReference type="NCBIfam" id="NF004160">
    <property type="entry name" value="PRK05627.1-3"/>
    <property type="match status" value="1"/>
</dbReference>
<dbReference type="EMBL" id="JYFQ01000214">
    <property type="protein sequence ID" value="KKZ10040.1"/>
    <property type="molecule type" value="Genomic_DNA"/>
</dbReference>
<comment type="pathway">
    <text evidence="2 14">Cofactor biosynthesis; FMN biosynthesis; FMN from riboflavin (ATP route): step 1/1.</text>
</comment>
<dbReference type="CDD" id="cd02064">
    <property type="entry name" value="FAD_synthetase_N"/>
    <property type="match status" value="1"/>
</dbReference>
<feature type="domain" description="Riboflavin kinase" evidence="15">
    <location>
        <begin position="184"/>
        <end position="310"/>
    </location>
</feature>
<dbReference type="SMART" id="SM00904">
    <property type="entry name" value="Flavokinase"/>
    <property type="match status" value="1"/>
</dbReference>
<evidence type="ECO:0000256" key="14">
    <source>
        <dbReference type="PIRNR" id="PIRNR004491"/>
    </source>
</evidence>
<dbReference type="GO" id="GO:0009398">
    <property type="term" value="P:FMN biosynthetic process"/>
    <property type="evidence" value="ECO:0007669"/>
    <property type="project" value="UniProtKB-UniRule"/>
</dbReference>
<evidence type="ECO:0000256" key="5">
    <source>
        <dbReference type="ARBA" id="ARBA00022679"/>
    </source>
</evidence>
<evidence type="ECO:0000256" key="2">
    <source>
        <dbReference type="ARBA" id="ARBA00005201"/>
    </source>
</evidence>
<evidence type="ECO:0000256" key="8">
    <source>
        <dbReference type="ARBA" id="ARBA00022777"/>
    </source>
</evidence>
<comment type="caution">
    <text evidence="16">The sequence shown here is derived from an EMBL/GenBank/DDBJ whole genome shotgun (WGS) entry which is preliminary data.</text>
</comment>
<keyword evidence="8 14" id="KW-0418">Kinase</keyword>
<dbReference type="Gene3D" id="2.40.30.30">
    <property type="entry name" value="Riboflavin kinase-like"/>
    <property type="match status" value="1"/>
</dbReference>
<dbReference type="SUPFAM" id="SSF52374">
    <property type="entry name" value="Nucleotidylyl transferase"/>
    <property type="match status" value="1"/>
</dbReference>
<dbReference type="EC" id="2.7.1.26" evidence="14"/>
<evidence type="ECO:0000256" key="12">
    <source>
        <dbReference type="ARBA" id="ARBA00047880"/>
    </source>
</evidence>
<dbReference type="NCBIfam" id="TIGR00083">
    <property type="entry name" value="ribF"/>
    <property type="match status" value="1"/>
</dbReference>
<dbReference type="InterPro" id="IPR015864">
    <property type="entry name" value="FAD_synthase"/>
</dbReference>
<keyword evidence="9 14" id="KW-0274">FAD</keyword>
<dbReference type="PANTHER" id="PTHR22749:SF6">
    <property type="entry name" value="RIBOFLAVIN KINASE"/>
    <property type="match status" value="1"/>
</dbReference>
<sequence length="315" mass="34589">MVSAPVPTIPLRSLDAIRTSTALALGSFDGLHAGHRRVIAQATEGVGGAVPTVASFWPHPREVLFGEVRLRLHLPREKLHLLEPLGIRQLVLLPFDRNFARLSPEAFVDQVLVQQLRASVVAVGADFRFGAGRCGDVALLQQLGQRHGVQVRVAPLLVDGRQRISSSRIRSALEKGQLEEANRLMPHPYRLQGRVVAGRGLGRELGWPTANLQVNGRKFLPREGVYACWVRVAGEGPFSAVMNLGPQPTVDPAAPSAVEVHLLDRTMTLNDLELEVEPVRFLRSQQTFQDLDRLSTRIGKDAQQARQVLLSQVVG</sequence>
<keyword evidence="11" id="KW-0511">Multifunctional enzyme</keyword>
<keyword evidence="5 14" id="KW-0808">Transferase</keyword>
<comment type="catalytic activity">
    <reaction evidence="12 14">
        <text>riboflavin + ATP = FMN + ADP + H(+)</text>
        <dbReference type="Rhea" id="RHEA:14357"/>
        <dbReference type="ChEBI" id="CHEBI:15378"/>
        <dbReference type="ChEBI" id="CHEBI:30616"/>
        <dbReference type="ChEBI" id="CHEBI:57986"/>
        <dbReference type="ChEBI" id="CHEBI:58210"/>
        <dbReference type="ChEBI" id="CHEBI:456216"/>
        <dbReference type="EC" id="2.7.1.26"/>
    </reaction>
</comment>
<evidence type="ECO:0000256" key="13">
    <source>
        <dbReference type="ARBA" id="ARBA00049494"/>
    </source>
</evidence>
<dbReference type="UniPathway" id="UPA00276">
    <property type="reaction ID" value="UER00406"/>
</dbReference>
<evidence type="ECO:0000256" key="1">
    <source>
        <dbReference type="ARBA" id="ARBA00004726"/>
    </source>
</evidence>
<keyword evidence="6 14" id="KW-0548">Nucleotidyltransferase</keyword>
<organism evidence="16 17">
    <name type="scientific">Candidatus Synechococcus spongiarum 15L</name>
    <dbReference type="NCBI Taxonomy" id="1608419"/>
    <lineage>
        <taxon>Bacteria</taxon>
        <taxon>Bacillati</taxon>
        <taxon>Cyanobacteriota</taxon>
        <taxon>Cyanophyceae</taxon>
        <taxon>Synechococcales</taxon>
        <taxon>Synechococcaceae</taxon>
        <taxon>Synechococcus</taxon>
    </lineage>
</organism>
<evidence type="ECO:0000256" key="7">
    <source>
        <dbReference type="ARBA" id="ARBA00022741"/>
    </source>
</evidence>
<dbReference type="SUPFAM" id="SSF82114">
    <property type="entry name" value="Riboflavin kinase-like"/>
    <property type="match status" value="1"/>
</dbReference>
<keyword evidence="3 14" id="KW-0285">Flavoprotein</keyword>
<comment type="pathway">
    <text evidence="1 14">Cofactor biosynthesis; FAD biosynthesis; FAD from FMN: step 1/1.</text>
</comment>
<dbReference type="GO" id="GO:0005524">
    <property type="term" value="F:ATP binding"/>
    <property type="evidence" value="ECO:0007669"/>
    <property type="project" value="UniProtKB-UniRule"/>
</dbReference>
<dbReference type="Gene3D" id="3.40.50.620">
    <property type="entry name" value="HUPs"/>
    <property type="match status" value="1"/>
</dbReference>
<evidence type="ECO:0000313" key="16">
    <source>
        <dbReference type="EMBL" id="KKZ10040.1"/>
    </source>
</evidence>
<dbReference type="PANTHER" id="PTHR22749">
    <property type="entry name" value="RIBOFLAVIN KINASE/FMN ADENYLYLTRANSFERASE"/>
    <property type="match status" value="1"/>
</dbReference>
<evidence type="ECO:0000256" key="10">
    <source>
        <dbReference type="ARBA" id="ARBA00022840"/>
    </source>
</evidence>
<evidence type="ECO:0000256" key="6">
    <source>
        <dbReference type="ARBA" id="ARBA00022695"/>
    </source>
</evidence>
<proteinExistence type="inferred from homology"/>
<evidence type="ECO:0000256" key="9">
    <source>
        <dbReference type="ARBA" id="ARBA00022827"/>
    </source>
</evidence>
<comment type="similarity">
    <text evidence="14">Belongs to the ribF family.</text>
</comment>
<dbReference type="PATRIC" id="fig|1608419.3.peg.1333"/>
<reference evidence="16 17" key="1">
    <citation type="submission" date="2015-02" db="EMBL/GenBank/DDBJ databases">
        <authorList>
            <person name="Slaby B."/>
            <person name="Hentschel U."/>
        </authorList>
    </citation>
    <scope>NUCLEOTIDE SEQUENCE [LARGE SCALE GENOMIC DNA]</scope>
    <source>
        <strain evidence="16">15L</strain>
    </source>
</reference>
<name>A0A0G8ARR9_9SYNE</name>
<dbReference type="UniPathway" id="UPA00277">
    <property type="reaction ID" value="UER00407"/>
</dbReference>
<dbReference type="Pfam" id="PF01687">
    <property type="entry name" value="Flavokinase"/>
    <property type="match status" value="1"/>
</dbReference>
<evidence type="ECO:0000256" key="11">
    <source>
        <dbReference type="ARBA" id="ARBA00023268"/>
    </source>
</evidence>
<dbReference type="GO" id="GO:0003919">
    <property type="term" value="F:FMN adenylyltransferase activity"/>
    <property type="evidence" value="ECO:0007669"/>
    <property type="project" value="UniProtKB-UniRule"/>
</dbReference>
<gene>
    <name evidence="16" type="ORF">TQ37_10025</name>
</gene>
<keyword evidence="7 14" id="KW-0547">Nucleotide-binding</keyword>
<dbReference type="AlphaFoldDB" id="A0A0G8ARR9"/>
<dbReference type="PIRSF" id="PIRSF004491">
    <property type="entry name" value="FAD_Synth"/>
    <property type="match status" value="1"/>
</dbReference>
<accession>A0A0G8ARR9</accession>
<dbReference type="GO" id="GO:0006747">
    <property type="term" value="P:FAD biosynthetic process"/>
    <property type="evidence" value="ECO:0007669"/>
    <property type="project" value="UniProtKB-UniRule"/>
</dbReference>
<dbReference type="EC" id="2.7.7.2" evidence="14"/>
<dbReference type="InterPro" id="IPR023468">
    <property type="entry name" value="Riboflavin_kinase"/>
</dbReference>
<evidence type="ECO:0000256" key="4">
    <source>
        <dbReference type="ARBA" id="ARBA00022643"/>
    </source>
</evidence>
<keyword evidence="10 14" id="KW-0067">ATP-binding</keyword>
<dbReference type="InterPro" id="IPR014729">
    <property type="entry name" value="Rossmann-like_a/b/a_fold"/>
</dbReference>
<dbReference type="GO" id="GO:0009231">
    <property type="term" value="P:riboflavin biosynthetic process"/>
    <property type="evidence" value="ECO:0007669"/>
    <property type="project" value="InterPro"/>
</dbReference>
<reference evidence="16 17" key="2">
    <citation type="submission" date="2015-05" db="EMBL/GenBank/DDBJ databases">
        <title>Lifestyle Evolution in Cyanobacterial Symbionts of Sponges.</title>
        <authorList>
            <person name="Burgsdorf I."/>
            <person name="Slaby B.M."/>
            <person name="Handley K.M."/>
            <person name="Haber M."/>
            <person name="Blom J."/>
            <person name="Marshall C.W."/>
            <person name="Gilbert J.A."/>
            <person name="Hentschel U."/>
            <person name="Steindler L."/>
        </authorList>
    </citation>
    <scope>NUCLEOTIDE SEQUENCE [LARGE SCALE GENOMIC DNA]</scope>
    <source>
        <strain evidence="16">15L</strain>
    </source>
</reference>
<evidence type="ECO:0000313" key="17">
    <source>
        <dbReference type="Proteomes" id="UP000035037"/>
    </source>
</evidence>
<comment type="catalytic activity">
    <reaction evidence="13 14">
        <text>FMN + ATP + H(+) = FAD + diphosphate</text>
        <dbReference type="Rhea" id="RHEA:17237"/>
        <dbReference type="ChEBI" id="CHEBI:15378"/>
        <dbReference type="ChEBI" id="CHEBI:30616"/>
        <dbReference type="ChEBI" id="CHEBI:33019"/>
        <dbReference type="ChEBI" id="CHEBI:57692"/>
        <dbReference type="ChEBI" id="CHEBI:58210"/>
        <dbReference type="EC" id="2.7.7.2"/>
    </reaction>
</comment>